<evidence type="ECO:0000313" key="3">
    <source>
        <dbReference type="Proteomes" id="UP001386955"/>
    </source>
</evidence>
<evidence type="ECO:0000313" key="2">
    <source>
        <dbReference type="EMBL" id="KAK7411471.1"/>
    </source>
</evidence>
<feature type="transmembrane region" description="Helical" evidence="1">
    <location>
        <begin position="12"/>
        <end position="30"/>
    </location>
</feature>
<sequence>MCCEGERLRVMGVMFCWLLSPSVWSLFFINDLCFCMTMLLTSTFSLPCLLMILLVMGLPLVDRDVRPIGESERDSKTQEVAMLSVVRPAQTTSVSMSSEPVISHEEPIVPLPRINMMSSSKVRGFRCVFYYEYVVVDVWVL</sequence>
<keyword evidence="1" id="KW-1133">Transmembrane helix</keyword>
<comment type="caution">
    <text evidence="2">The sequence shown here is derived from an EMBL/GenBank/DDBJ whole genome shotgun (WGS) entry which is preliminary data.</text>
</comment>
<keyword evidence="3" id="KW-1185">Reference proteome</keyword>
<protein>
    <submittedName>
        <fullName evidence="2">Uncharacterized protein</fullName>
    </submittedName>
</protein>
<accession>A0AAN9SZN7</accession>
<keyword evidence="1" id="KW-0812">Transmembrane</keyword>
<dbReference type="EMBL" id="JAYMYS010000001">
    <property type="protein sequence ID" value="KAK7411471.1"/>
    <property type="molecule type" value="Genomic_DNA"/>
</dbReference>
<keyword evidence="1" id="KW-0472">Membrane</keyword>
<feature type="transmembrane region" description="Helical" evidence="1">
    <location>
        <begin position="36"/>
        <end position="61"/>
    </location>
</feature>
<dbReference type="Proteomes" id="UP001386955">
    <property type="component" value="Unassembled WGS sequence"/>
</dbReference>
<dbReference type="AlphaFoldDB" id="A0AAN9SZN7"/>
<evidence type="ECO:0000256" key="1">
    <source>
        <dbReference type="SAM" id="Phobius"/>
    </source>
</evidence>
<reference evidence="2 3" key="1">
    <citation type="submission" date="2024-01" db="EMBL/GenBank/DDBJ databases">
        <title>The genomes of 5 underutilized Papilionoideae crops provide insights into root nodulation and disease resistanc.</title>
        <authorList>
            <person name="Jiang F."/>
        </authorList>
    </citation>
    <scope>NUCLEOTIDE SEQUENCE [LARGE SCALE GENOMIC DNA]</scope>
    <source>
        <strain evidence="2">DUOXIRENSHENG_FW03</strain>
        <tissue evidence="2">Leaves</tissue>
    </source>
</reference>
<proteinExistence type="predicted"/>
<organism evidence="2 3">
    <name type="scientific">Psophocarpus tetragonolobus</name>
    <name type="common">Winged bean</name>
    <name type="synonym">Dolichos tetragonolobus</name>
    <dbReference type="NCBI Taxonomy" id="3891"/>
    <lineage>
        <taxon>Eukaryota</taxon>
        <taxon>Viridiplantae</taxon>
        <taxon>Streptophyta</taxon>
        <taxon>Embryophyta</taxon>
        <taxon>Tracheophyta</taxon>
        <taxon>Spermatophyta</taxon>
        <taxon>Magnoliopsida</taxon>
        <taxon>eudicotyledons</taxon>
        <taxon>Gunneridae</taxon>
        <taxon>Pentapetalae</taxon>
        <taxon>rosids</taxon>
        <taxon>fabids</taxon>
        <taxon>Fabales</taxon>
        <taxon>Fabaceae</taxon>
        <taxon>Papilionoideae</taxon>
        <taxon>50 kb inversion clade</taxon>
        <taxon>NPAAA clade</taxon>
        <taxon>indigoferoid/millettioid clade</taxon>
        <taxon>Phaseoleae</taxon>
        <taxon>Psophocarpus</taxon>
    </lineage>
</organism>
<name>A0AAN9SZN7_PSOTE</name>
<gene>
    <name evidence="2" type="ORF">VNO78_02904</name>
</gene>